<keyword evidence="3 8" id="KW-0812">Transmembrane</keyword>
<keyword evidence="4" id="KW-0547">Nucleotide-binding</keyword>
<accession>A0ABM4UT21</accession>
<keyword evidence="5" id="KW-0067">ATP-binding</keyword>
<dbReference type="PROSITE" id="PS00211">
    <property type="entry name" value="ABC_TRANSPORTER_1"/>
    <property type="match status" value="1"/>
</dbReference>
<feature type="transmembrane region" description="Helical" evidence="8">
    <location>
        <begin position="555"/>
        <end position="576"/>
    </location>
</feature>
<dbReference type="SUPFAM" id="SSF52540">
    <property type="entry name" value="P-loop containing nucleoside triphosphate hydrolases"/>
    <property type="match status" value="1"/>
</dbReference>
<comment type="subcellular location">
    <subcellularLocation>
        <location evidence="1">Membrane</location>
        <topology evidence="1">Multi-pass membrane protein</topology>
    </subcellularLocation>
</comment>
<dbReference type="InterPro" id="IPR027417">
    <property type="entry name" value="P-loop_NTPase"/>
</dbReference>
<organism evidence="10 11">
    <name type="scientific">Coffea arabica</name>
    <name type="common">Arabian coffee</name>
    <dbReference type="NCBI Taxonomy" id="13443"/>
    <lineage>
        <taxon>Eukaryota</taxon>
        <taxon>Viridiplantae</taxon>
        <taxon>Streptophyta</taxon>
        <taxon>Embryophyta</taxon>
        <taxon>Tracheophyta</taxon>
        <taxon>Spermatophyta</taxon>
        <taxon>Magnoliopsida</taxon>
        <taxon>eudicotyledons</taxon>
        <taxon>Gunneridae</taxon>
        <taxon>Pentapetalae</taxon>
        <taxon>asterids</taxon>
        <taxon>lamiids</taxon>
        <taxon>Gentianales</taxon>
        <taxon>Rubiaceae</taxon>
        <taxon>Ixoroideae</taxon>
        <taxon>Gardenieae complex</taxon>
        <taxon>Bertiereae - Coffeeae clade</taxon>
        <taxon>Coffeeae</taxon>
        <taxon>Coffea</taxon>
    </lineage>
</organism>
<dbReference type="Pfam" id="PF00005">
    <property type="entry name" value="ABC_tran"/>
    <property type="match status" value="1"/>
</dbReference>
<feature type="transmembrane region" description="Helical" evidence="8">
    <location>
        <begin position="660"/>
        <end position="682"/>
    </location>
</feature>
<dbReference type="InterPro" id="IPR017871">
    <property type="entry name" value="ABC_transporter-like_CS"/>
</dbReference>
<keyword evidence="2" id="KW-0813">Transport</keyword>
<evidence type="ECO:0000256" key="3">
    <source>
        <dbReference type="ARBA" id="ARBA00022692"/>
    </source>
</evidence>
<keyword evidence="10" id="KW-1185">Reference proteome</keyword>
<evidence type="ECO:0000313" key="11">
    <source>
        <dbReference type="RefSeq" id="XP_071910432.1"/>
    </source>
</evidence>
<dbReference type="GeneID" id="140009267"/>
<evidence type="ECO:0000256" key="1">
    <source>
        <dbReference type="ARBA" id="ARBA00004141"/>
    </source>
</evidence>
<evidence type="ECO:0000256" key="5">
    <source>
        <dbReference type="ARBA" id="ARBA00022840"/>
    </source>
</evidence>
<dbReference type="InterPro" id="IPR013525">
    <property type="entry name" value="ABC2_TM"/>
</dbReference>
<evidence type="ECO:0000259" key="9">
    <source>
        <dbReference type="PROSITE" id="PS50893"/>
    </source>
</evidence>
<dbReference type="InterPro" id="IPR050352">
    <property type="entry name" value="ABCG_transporters"/>
</dbReference>
<dbReference type="Pfam" id="PF01061">
    <property type="entry name" value="ABC2_membrane"/>
    <property type="match status" value="1"/>
</dbReference>
<feature type="transmembrane region" description="Helical" evidence="8">
    <location>
        <begin position="597"/>
        <end position="623"/>
    </location>
</feature>
<evidence type="ECO:0000256" key="6">
    <source>
        <dbReference type="ARBA" id="ARBA00022989"/>
    </source>
</evidence>
<dbReference type="PROSITE" id="PS50893">
    <property type="entry name" value="ABC_TRANSPORTER_2"/>
    <property type="match status" value="1"/>
</dbReference>
<dbReference type="PANTHER" id="PTHR48041">
    <property type="entry name" value="ABC TRANSPORTER G FAMILY MEMBER 28"/>
    <property type="match status" value="1"/>
</dbReference>
<evidence type="ECO:0000256" key="7">
    <source>
        <dbReference type="ARBA" id="ARBA00023136"/>
    </source>
</evidence>
<evidence type="ECO:0000256" key="4">
    <source>
        <dbReference type="ARBA" id="ARBA00022741"/>
    </source>
</evidence>
<dbReference type="InterPro" id="IPR003593">
    <property type="entry name" value="AAA+_ATPase"/>
</dbReference>
<dbReference type="PANTHER" id="PTHR48041:SF109">
    <property type="entry name" value="ABC TRANSPORTER G FAMILY MEMBER 20"/>
    <property type="match status" value="1"/>
</dbReference>
<dbReference type="Proteomes" id="UP001652660">
    <property type="component" value="Chromosome 6e"/>
</dbReference>
<keyword evidence="6 8" id="KW-1133">Transmembrane helix</keyword>
<dbReference type="InterPro" id="IPR003439">
    <property type="entry name" value="ABC_transporter-like_ATP-bd"/>
</dbReference>
<sequence>MLYSFDLIQRELIDQTKLLEIFQKDFPTAGLSSSQRILNSVPQVPIYITEPKSIPTIMSSSGGDNVSTASDLPFLGPRQAMELREYSRRPRHHVSPTLGELLRRVEHSTSDQGSTSSDHAHVFELDQDPSPNTTTTPFPFVLSFRDLSYSVKVRREMLLPGFLRRRTSSPDVPADVGVDSQTNMKILLNNISGEAREGEILAVLGASGSGKSTLIDALADRIARESLKGTITLNGEVLESRLLKIMSAYVMQDDLLFPMLTVEETLMFSAEFRLPRSLSKSRKMARVQALIEQLGLRSAAKTVIGDEGHRGVSGGERRRVSIGIDIIHDPVLLFLDEPTSGLDSTSAYMVVKVLQRIARSGSIVIMSIHQPSYRILNVLDRLIFLSRGQTVFSGAPASLPQFFAEFGHPIPPNEDRTEFVLDLVREREGTSGGTKTLVDFNKSWQLRENRNPSNTYMGNGTATPSLIDAISSSISKGKLVSGATSNDASLASVPRFANPFWSEMIVIAKRSILNSIRAPELFGVRLGAVIVTGFILATIFRKLDSSPRGIQERLGFFAFAMSTTFYTCAEAIPVFLQQRYIFMRETAYNAYRRSSYVLSHSILSIPSILILSIAFAAITFWAVGLAGGISGFLLFFLFTVAAFWAASSFVTFLSGVIYNVMVGYTVVVAILAYFLLFSGFFISRDRIPPYWIWFHYASLVKYPYQGVLQNEFSDPTKCFVRGVQVFDASPLRDVPDSMKLKLLKSMSDTLHVNITRSTCLTTASDILHQTGVTDLGKWPSFWVTIAWGFFFRVLFYFALLIGSKNKRR</sequence>
<keyword evidence="7 8" id="KW-0472">Membrane</keyword>
<feature type="domain" description="ABC transporter" evidence="9">
    <location>
        <begin position="167"/>
        <end position="412"/>
    </location>
</feature>
<evidence type="ECO:0000313" key="10">
    <source>
        <dbReference type="Proteomes" id="UP001652660"/>
    </source>
</evidence>
<protein>
    <submittedName>
        <fullName evidence="11">ABC transporter G family member 20-like</fullName>
    </submittedName>
</protein>
<gene>
    <name evidence="11" type="primary">LOC140009267</name>
</gene>
<feature type="transmembrane region" description="Helical" evidence="8">
    <location>
        <begin position="629"/>
        <end position="653"/>
    </location>
</feature>
<dbReference type="RefSeq" id="XP_071910432.1">
    <property type="nucleotide sequence ID" value="XM_072054331.1"/>
</dbReference>
<proteinExistence type="predicted"/>
<feature type="transmembrane region" description="Helical" evidence="8">
    <location>
        <begin position="522"/>
        <end position="543"/>
    </location>
</feature>
<feature type="transmembrane region" description="Helical" evidence="8">
    <location>
        <begin position="781"/>
        <end position="802"/>
    </location>
</feature>
<dbReference type="Gene3D" id="3.40.50.300">
    <property type="entry name" value="P-loop containing nucleotide triphosphate hydrolases"/>
    <property type="match status" value="1"/>
</dbReference>
<name>A0ABM4UT21_COFAR</name>
<evidence type="ECO:0000256" key="2">
    <source>
        <dbReference type="ARBA" id="ARBA00022448"/>
    </source>
</evidence>
<reference evidence="11" key="1">
    <citation type="submission" date="2025-08" db="UniProtKB">
        <authorList>
            <consortium name="RefSeq"/>
        </authorList>
    </citation>
    <scope>IDENTIFICATION</scope>
    <source>
        <tissue evidence="11">Leaves</tissue>
    </source>
</reference>
<evidence type="ECO:0000256" key="8">
    <source>
        <dbReference type="SAM" id="Phobius"/>
    </source>
</evidence>
<dbReference type="SMART" id="SM00382">
    <property type="entry name" value="AAA"/>
    <property type="match status" value="1"/>
</dbReference>